<sequence length="256" mass="26227">MRTPALPAFSAVSSRGSTREWLIAAAGGIVLSAGLVALLRPAAPEEPTELTSAPAASSPAEAPAAPPPPATAVPAMPTADTSGLILRGIMGAAETGAAIIEFPGGRQGRFIVGRDVLPGVKLAAIEAQSVLLSNNGADVRIAFPGAEVASLTRTAQRASRAPAGDQTVAFRTGLAPRKREDGRITGFTIRAGTEMPAFAKAGLQPGDVVIGINGRAFASENEVNKLANEIAISPTIVFEYERNGRRSEARLDTSAI</sequence>
<keyword evidence="4" id="KW-0997">Cell inner membrane</keyword>
<evidence type="ECO:0000313" key="14">
    <source>
        <dbReference type="Proteomes" id="UP000198281"/>
    </source>
</evidence>
<dbReference type="InterPro" id="IPR024961">
    <property type="entry name" value="T2SS_GspC_N"/>
</dbReference>
<dbReference type="Pfam" id="PF11356">
    <property type="entry name" value="T2SSC"/>
    <property type="match status" value="1"/>
</dbReference>
<dbReference type="RefSeq" id="WP_089217809.1">
    <property type="nucleotide sequence ID" value="NZ_FZOS01000001.1"/>
</dbReference>
<dbReference type="Gene3D" id="2.30.42.10">
    <property type="match status" value="1"/>
</dbReference>
<feature type="domain" description="PDZ" evidence="12">
    <location>
        <begin position="197"/>
        <end position="251"/>
    </location>
</feature>
<dbReference type="GO" id="GO:0005886">
    <property type="term" value="C:plasma membrane"/>
    <property type="evidence" value="ECO:0007669"/>
    <property type="project" value="UniProtKB-SubCell"/>
</dbReference>
<keyword evidence="8 10" id="KW-0472">Membrane</keyword>
<keyword evidence="2" id="KW-0813">Transport</keyword>
<gene>
    <name evidence="13" type="ORF">SAMN06295912_101294</name>
</gene>
<evidence type="ECO:0000256" key="4">
    <source>
        <dbReference type="ARBA" id="ARBA00022519"/>
    </source>
</evidence>
<reference evidence="14" key="1">
    <citation type="submission" date="2017-06" db="EMBL/GenBank/DDBJ databases">
        <authorList>
            <person name="Varghese N."/>
            <person name="Submissions S."/>
        </authorList>
    </citation>
    <scope>NUCLEOTIDE SEQUENCE [LARGE SCALE GENOMIC DNA]</scope>
    <source>
        <strain evidence="14">LNB2</strain>
    </source>
</reference>
<dbReference type="GO" id="GO:0015031">
    <property type="term" value="P:protein transport"/>
    <property type="evidence" value="ECO:0007669"/>
    <property type="project" value="UniProtKB-KW"/>
</dbReference>
<accession>A0A239BNM3</accession>
<proteinExistence type="predicted"/>
<keyword evidence="3" id="KW-1003">Cell membrane</keyword>
<keyword evidence="5 10" id="KW-0812">Transmembrane</keyword>
<keyword evidence="6" id="KW-0653">Protein transport</keyword>
<evidence type="ECO:0000313" key="13">
    <source>
        <dbReference type="EMBL" id="SNS09259.1"/>
    </source>
</evidence>
<dbReference type="OrthoDB" id="9812912at2"/>
<evidence type="ECO:0000256" key="5">
    <source>
        <dbReference type="ARBA" id="ARBA00022692"/>
    </source>
</evidence>
<evidence type="ECO:0000256" key="9">
    <source>
        <dbReference type="SAM" id="MobiDB-lite"/>
    </source>
</evidence>
<evidence type="ECO:0000259" key="12">
    <source>
        <dbReference type="Pfam" id="PF13180"/>
    </source>
</evidence>
<feature type="region of interest" description="Disordered" evidence="9">
    <location>
        <begin position="46"/>
        <end position="70"/>
    </location>
</feature>
<evidence type="ECO:0000259" key="11">
    <source>
        <dbReference type="Pfam" id="PF11356"/>
    </source>
</evidence>
<evidence type="ECO:0000256" key="7">
    <source>
        <dbReference type="ARBA" id="ARBA00022989"/>
    </source>
</evidence>
<evidence type="ECO:0000256" key="2">
    <source>
        <dbReference type="ARBA" id="ARBA00022448"/>
    </source>
</evidence>
<evidence type="ECO:0000256" key="1">
    <source>
        <dbReference type="ARBA" id="ARBA00004533"/>
    </source>
</evidence>
<feature type="domain" description="Type II secretion system protein GspC N-terminal" evidence="11">
    <location>
        <begin position="68"/>
        <end position="142"/>
    </location>
</feature>
<evidence type="ECO:0000256" key="3">
    <source>
        <dbReference type="ARBA" id="ARBA00022475"/>
    </source>
</evidence>
<dbReference type="InterPro" id="IPR001478">
    <property type="entry name" value="PDZ"/>
</dbReference>
<feature type="transmembrane region" description="Helical" evidence="10">
    <location>
        <begin position="21"/>
        <end position="39"/>
    </location>
</feature>
<feature type="compositionally biased region" description="Low complexity" evidence="9">
    <location>
        <begin position="51"/>
        <end position="63"/>
    </location>
</feature>
<keyword evidence="14" id="KW-1185">Reference proteome</keyword>
<protein>
    <submittedName>
        <fullName evidence="13">General secretion pathway protein C</fullName>
    </submittedName>
</protein>
<name>A0A239BNM3_9SPHN</name>
<organism evidence="13 14">
    <name type="scientific">Edaphosphingomonas laterariae</name>
    <dbReference type="NCBI Taxonomy" id="861865"/>
    <lineage>
        <taxon>Bacteria</taxon>
        <taxon>Pseudomonadati</taxon>
        <taxon>Pseudomonadota</taxon>
        <taxon>Alphaproteobacteria</taxon>
        <taxon>Sphingomonadales</taxon>
        <taxon>Rhizorhabdaceae</taxon>
        <taxon>Edaphosphingomonas</taxon>
    </lineage>
</organism>
<comment type="subcellular location">
    <subcellularLocation>
        <location evidence="1">Cell inner membrane</location>
    </subcellularLocation>
</comment>
<keyword evidence="7 10" id="KW-1133">Transmembrane helix</keyword>
<dbReference type="AlphaFoldDB" id="A0A239BNM3"/>
<evidence type="ECO:0000256" key="6">
    <source>
        <dbReference type="ARBA" id="ARBA00022927"/>
    </source>
</evidence>
<dbReference type="Pfam" id="PF13180">
    <property type="entry name" value="PDZ_2"/>
    <property type="match status" value="1"/>
</dbReference>
<dbReference type="Gene3D" id="2.30.30.830">
    <property type="match status" value="1"/>
</dbReference>
<dbReference type="EMBL" id="FZOS01000001">
    <property type="protein sequence ID" value="SNS09259.1"/>
    <property type="molecule type" value="Genomic_DNA"/>
</dbReference>
<dbReference type="Proteomes" id="UP000198281">
    <property type="component" value="Unassembled WGS sequence"/>
</dbReference>
<dbReference type="InterPro" id="IPR036034">
    <property type="entry name" value="PDZ_sf"/>
</dbReference>
<evidence type="ECO:0000256" key="10">
    <source>
        <dbReference type="SAM" id="Phobius"/>
    </source>
</evidence>
<evidence type="ECO:0000256" key="8">
    <source>
        <dbReference type="ARBA" id="ARBA00023136"/>
    </source>
</evidence>
<dbReference type="SUPFAM" id="SSF50156">
    <property type="entry name" value="PDZ domain-like"/>
    <property type="match status" value="1"/>
</dbReference>